<dbReference type="PANTHER" id="PTHR24186">
    <property type="entry name" value="PROTEIN PHOSPHATASE 1 REGULATORY SUBUNIT"/>
    <property type="match status" value="1"/>
</dbReference>
<keyword evidence="6 9" id="KW-0472">Membrane</keyword>
<feature type="transmembrane region" description="Helical" evidence="9">
    <location>
        <begin position="634"/>
        <end position="656"/>
    </location>
</feature>
<evidence type="ECO:0000256" key="4">
    <source>
        <dbReference type="ARBA" id="ARBA00022989"/>
    </source>
</evidence>
<comment type="subcellular location">
    <subcellularLocation>
        <location evidence="1">Membrane</location>
        <topology evidence="1">Multi-pass membrane protein</topology>
    </subcellularLocation>
</comment>
<protein>
    <recommendedName>
        <fullName evidence="10">PGG domain-containing protein</fullName>
    </recommendedName>
</protein>
<evidence type="ECO:0000256" key="7">
    <source>
        <dbReference type="PROSITE-ProRule" id="PRU00023"/>
    </source>
</evidence>
<dbReference type="InterPro" id="IPR002110">
    <property type="entry name" value="Ankyrin_rpt"/>
</dbReference>
<evidence type="ECO:0000256" key="6">
    <source>
        <dbReference type="ARBA" id="ARBA00023136"/>
    </source>
</evidence>
<gene>
    <name evidence="11" type="ORF">SAY86_013999</name>
</gene>
<feature type="repeat" description="ANK" evidence="7">
    <location>
        <begin position="340"/>
        <end position="372"/>
    </location>
</feature>
<dbReference type="GO" id="GO:0005886">
    <property type="term" value="C:plasma membrane"/>
    <property type="evidence" value="ECO:0007669"/>
    <property type="project" value="TreeGrafter"/>
</dbReference>
<evidence type="ECO:0000256" key="3">
    <source>
        <dbReference type="ARBA" id="ARBA00022737"/>
    </source>
</evidence>
<dbReference type="Pfam" id="PF13962">
    <property type="entry name" value="PGG"/>
    <property type="match status" value="1"/>
</dbReference>
<sequence>MEIVDAWGPATTEHMIKIPFRNKPGGDFFIDEETDKRMVSSPVASVEVLATIQEESAVFFPLPPSIPPVPFLLFCKQSEFTAASGSAWMDPQLYEAARSGKLDLLLDIEKNITLLSQVTPKRNTILHVSAQFKQLEFFKMATRLSPPSLFDSPNSKGDTPLHVAAWAGCPDVVSFIIDKASGIYADIEDSQVKGHKKLLRMTNEDGDNPLHCAVRNGHFQVAKLLLEADPELSRQVNNAEESPLYIATAKEFPEIADLILSTSSSPFHGGTNGMTALHAAVYYQLYGTLKKLVKKRPEMIKEGDILGWTPLHYAAHFGNENAVKLFLKKDSSSAYLQDKDGESALHIAASRGRITVMKELLRSRPDCCSLSDNKGRTVLHAAVLGGQVISVQYILDDPQLLGLVNEADGEGNTPLHLAALHKKYSIIAILARDDRVDIKATNKKNLTPLGIYHKYKETGFAAAKVYFMLEEKFGVQDMRAWVDDVKQTLNKETEELHGQSRAVLDPPRLGRRPDHSGPEKGNMLEIHLLVSVLIATVTFAAAFTLPGGYQNNGKDEGMAVLASKIAFKVFFVFDTVAFCSAVAAVYLQFGTAGGGWYERVRFANVAMVLIFIAILAMVLAFASGMYVVLAKSGCLGVTAFTIAGCFILAFCLWWFVDPLGNPGLGLRALRKTVRNLLFRCGII</sequence>
<reference evidence="11 12" key="1">
    <citation type="journal article" date="2023" name="Hortic Res">
        <title>Pangenome of water caltrop reveals structural variations and asymmetric subgenome divergence after allopolyploidization.</title>
        <authorList>
            <person name="Zhang X."/>
            <person name="Chen Y."/>
            <person name="Wang L."/>
            <person name="Yuan Y."/>
            <person name="Fang M."/>
            <person name="Shi L."/>
            <person name="Lu R."/>
            <person name="Comes H.P."/>
            <person name="Ma Y."/>
            <person name="Chen Y."/>
            <person name="Huang G."/>
            <person name="Zhou Y."/>
            <person name="Zheng Z."/>
            <person name="Qiu Y."/>
        </authorList>
    </citation>
    <scope>NUCLEOTIDE SEQUENCE [LARGE SCALE GENOMIC DNA]</scope>
    <source>
        <strain evidence="11">F231</strain>
    </source>
</reference>
<dbReference type="Gene3D" id="1.25.40.20">
    <property type="entry name" value="Ankyrin repeat-containing domain"/>
    <property type="match status" value="2"/>
</dbReference>
<evidence type="ECO:0000256" key="5">
    <source>
        <dbReference type="ARBA" id="ARBA00023043"/>
    </source>
</evidence>
<proteinExistence type="predicted"/>
<keyword evidence="5 7" id="KW-0040">ANK repeat</keyword>
<feature type="repeat" description="ANK" evidence="7">
    <location>
        <begin position="306"/>
        <end position="338"/>
    </location>
</feature>
<dbReference type="PROSITE" id="PS50297">
    <property type="entry name" value="ANK_REP_REGION"/>
    <property type="match status" value="5"/>
</dbReference>
<evidence type="ECO:0000256" key="1">
    <source>
        <dbReference type="ARBA" id="ARBA00004141"/>
    </source>
</evidence>
<evidence type="ECO:0000313" key="12">
    <source>
        <dbReference type="Proteomes" id="UP001346149"/>
    </source>
</evidence>
<feature type="domain" description="PGG" evidence="10">
    <location>
        <begin position="522"/>
        <end position="628"/>
    </location>
</feature>
<keyword evidence="2 9" id="KW-0812">Transmembrane</keyword>
<evidence type="ECO:0000256" key="8">
    <source>
        <dbReference type="SAM" id="MobiDB-lite"/>
    </source>
</evidence>
<dbReference type="PROSITE" id="PS50088">
    <property type="entry name" value="ANK_REPEAT"/>
    <property type="match status" value="5"/>
</dbReference>
<dbReference type="SUPFAM" id="SSF48403">
    <property type="entry name" value="Ankyrin repeat"/>
    <property type="match status" value="1"/>
</dbReference>
<dbReference type="EMBL" id="JAXQNO010000020">
    <property type="protein sequence ID" value="KAK4772224.1"/>
    <property type="molecule type" value="Genomic_DNA"/>
</dbReference>
<feature type="repeat" description="ANK" evidence="7">
    <location>
        <begin position="156"/>
        <end position="188"/>
    </location>
</feature>
<evidence type="ECO:0000256" key="9">
    <source>
        <dbReference type="SAM" id="Phobius"/>
    </source>
</evidence>
<accession>A0AAN7KTC0</accession>
<evidence type="ECO:0000313" key="11">
    <source>
        <dbReference type="EMBL" id="KAK4772224.1"/>
    </source>
</evidence>
<evidence type="ECO:0000256" key="2">
    <source>
        <dbReference type="ARBA" id="ARBA00022692"/>
    </source>
</evidence>
<feature type="region of interest" description="Disordered" evidence="8">
    <location>
        <begin position="493"/>
        <end position="517"/>
    </location>
</feature>
<comment type="caution">
    <text evidence="11">The sequence shown here is derived from an EMBL/GenBank/DDBJ whole genome shotgun (WGS) entry which is preliminary data.</text>
</comment>
<feature type="transmembrane region" description="Helical" evidence="9">
    <location>
        <begin position="565"/>
        <end position="589"/>
    </location>
</feature>
<dbReference type="Proteomes" id="UP001346149">
    <property type="component" value="Unassembled WGS sequence"/>
</dbReference>
<evidence type="ECO:0000259" key="10">
    <source>
        <dbReference type="Pfam" id="PF13962"/>
    </source>
</evidence>
<dbReference type="SMART" id="SM00248">
    <property type="entry name" value="ANK"/>
    <property type="match status" value="9"/>
</dbReference>
<dbReference type="AlphaFoldDB" id="A0AAN7KTC0"/>
<dbReference type="Pfam" id="PF12796">
    <property type="entry name" value="Ank_2"/>
    <property type="match status" value="4"/>
</dbReference>
<dbReference type="Pfam" id="PF00023">
    <property type="entry name" value="Ank"/>
    <property type="match status" value="1"/>
</dbReference>
<feature type="repeat" description="ANK" evidence="7">
    <location>
        <begin position="205"/>
        <end position="237"/>
    </location>
</feature>
<dbReference type="PANTHER" id="PTHR24186:SF50">
    <property type="entry name" value="ANKYRIN REPEAT-CONTAINING PROTEIN ITN1-LIKE ISOFORM X1"/>
    <property type="match status" value="1"/>
</dbReference>
<keyword evidence="4 9" id="KW-1133">Transmembrane helix</keyword>
<feature type="repeat" description="ANK" evidence="7">
    <location>
        <begin position="410"/>
        <end position="443"/>
    </location>
</feature>
<feature type="transmembrane region" description="Helical" evidence="9">
    <location>
        <begin position="526"/>
        <end position="545"/>
    </location>
</feature>
<dbReference type="InterPro" id="IPR026961">
    <property type="entry name" value="PGG_dom"/>
</dbReference>
<keyword evidence="3" id="KW-0677">Repeat</keyword>
<dbReference type="InterPro" id="IPR036770">
    <property type="entry name" value="Ankyrin_rpt-contain_sf"/>
</dbReference>
<organism evidence="11 12">
    <name type="scientific">Trapa natans</name>
    <name type="common">Water chestnut</name>
    <dbReference type="NCBI Taxonomy" id="22666"/>
    <lineage>
        <taxon>Eukaryota</taxon>
        <taxon>Viridiplantae</taxon>
        <taxon>Streptophyta</taxon>
        <taxon>Embryophyta</taxon>
        <taxon>Tracheophyta</taxon>
        <taxon>Spermatophyta</taxon>
        <taxon>Magnoliopsida</taxon>
        <taxon>eudicotyledons</taxon>
        <taxon>Gunneridae</taxon>
        <taxon>Pentapetalae</taxon>
        <taxon>rosids</taxon>
        <taxon>malvids</taxon>
        <taxon>Myrtales</taxon>
        <taxon>Lythraceae</taxon>
        <taxon>Trapa</taxon>
    </lineage>
</organism>
<keyword evidence="12" id="KW-1185">Reference proteome</keyword>
<feature type="transmembrane region" description="Helical" evidence="9">
    <location>
        <begin position="601"/>
        <end position="622"/>
    </location>
</feature>
<name>A0AAN7KTC0_TRANT</name>